<dbReference type="PANTHER" id="PTHR48111">
    <property type="entry name" value="REGULATOR OF RPOS"/>
    <property type="match status" value="1"/>
</dbReference>
<dbReference type="SMART" id="SM00448">
    <property type="entry name" value="REC"/>
    <property type="match status" value="1"/>
</dbReference>
<dbReference type="Gene3D" id="1.10.10.10">
    <property type="entry name" value="Winged helix-like DNA-binding domain superfamily/Winged helix DNA-binding domain"/>
    <property type="match status" value="1"/>
</dbReference>
<dbReference type="InterPro" id="IPR016032">
    <property type="entry name" value="Sig_transdc_resp-reg_C-effctor"/>
</dbReference>
<dbReference type="Gene3D" id="3.40.50.2300">
    <property type="match status" value="1"/>
</dbReference>
<feature type="domain" description="Response regulatory" evidence="4">
    <location>
        <begin position="14"/>
        <end position="127"/>
    </location>
</feature>
<feature type="modified residue" description="4-aspartylphosphate" evidence="2">
    <location>
        <position position="63"/>
    </location>
</feature>
<dbReference type="GO" id="GO:0003677">
    <property type="term" value="F:DNA binding"/>
    <property type="evidence" value="ECO:0007669"/>
    <property type="project" value="UniProtKB-KW"/>
</dbReference>
<evidence type="ECO:0000313" key="6">
    <source>
        <dbReference type="EMBL" id="GHB34617.1"/>
    </source>
</evidence>
<dbReference type="InterPro" id="IPR036388">
    <property type="entry name" value="WH-like_DNA-bd_sf"/>
</dbReference>
<accession>A0ABQ3EHC0</accession>
<dbReference type="RefSeq" id="WP_189446253.1">
    <property type="nucleotide sequence ID" value="NZ_BMZI01000011.1"/>
</dbReference>
<dbReference type="CDD" id="cd17620">
    <property type="entry name" value="REC_OmpR_KdpE-like"/>
    <property type="match status" value="1"/>
</dbReference>
<dbReference type="Pfam" id="PF00072">
    <property type="entry name" value="Response_reg"/>
    <property type="match status" value="1"/>
</dbReference>
<dbReference type="Proteomes" id="UP000646745">
    <property type="component" value="Unassembled WGS sequence"/>
</dbReference>
<organism evidence="6 7">
    <name type="scientific">Salinicola rhizosphaerae</name>
    <dbReference type="NCBI Taxonomy" id="1443141"/>
    <lineage>
        <taxon>Bacteria</taxon>
        <taxon>Pseudomonadati</taxon>
        <taxon>Pseudomonadota</taxon>
        <taxon>Gammaproteobacteria</taxon>
        <taxon>Oceanospirillales</taxon>
        <taxon>Halomonadaceae</taxon>
        <taxon>Salinicola</taxon>
    </lineage>
</organism>
<gene>
    <name evidence="6" type="primary">kdpE</name>
    <name evidence="6" type="ORF">GCM10009038_37220</name>
</gene>
<comment type="caution">
    <text evidence="6">The sequence shown here is derived from an EMBL/GenBank/DDBJ whole genome shotgun (WGS) entry which is preliminary data.</text>
</comment>
<feature type="DNA-binding region" description="OmpR/PhoB-type" evidence="3">
    <location>
        <begin position="141"/>
        <end position="240"/>
    </location>
</feature>
<dbReference type="InterPro" id="IPR011006">
    <property type="entry name" value="CheY-like_superfamily"/>
</dbReference>
<dbReference type="InterPro" id="IPR001789">
    <property type="entry name" value="Sig_transdc_resp-reg_receiver"/>
</dbReference>
<proteinExistence type="predicted"/>
<dbReference type="SUPFAM" id="SSF52172">
    <property type="entry name" value="CheY-like"/>
    <property type="match status" value="1"/>
</dbReference>
<dbReference type="InterPro" id="IPR001867">
    <property type="entry name" value="OmpR/PhoB-type_DNA-bd"/>
</dbReference>
<sequence length="243" mass="26633">MAESPQSPRTPGPRILLIEDERQIRRFLRISLSSQGFEVLEAENGTAGVAAFNHQRPDLVLLDLGLPDIDGMEVLDALRAQSEVPVLVVSVRASEAEKVAALDAGANDYITKPFGVQELLARVRAILRTVMPSSASPGAPDAGLCIGDLVIDLAHRRVTHHGEAVHLTPREYSVLAALARQPDRVLTQHQLLSDIWGPVHVHDTHYLRIVVSRLRHKLGDDPDEPRLIQTEAGVGYRLMCSLV</sequence>
<dbReference type="SUPFAM" id="SSF46894">
    <property type="entry name" value="C-terminal effector domain of the bipartite response regulators"/>
    <property type="match status" value="1"/>
</dbReference>
<dbReference type="PROSITE" id="PS51755">
    <property type="entry name" value="OMPR_PHOB"/>
    <property type="match status" value="1"/>
</dbReference>
<dbReference type="PROSITE" id="PS50110">
    <property type="entry name" value="RESPONSE_REGULATORY"/>
    <property type="match status" value="1"/>
</dbReference>
<dbReference type="EMBL" id="BMZI01000011">
    <property type="protein sequence ID" value="GHB34617.1"/>
    <property type="molecule type" value="Genomic_DNA"/>
</dbReference>
<keyword evidence="7" id="KW-1185">Reference proteome</keyword>
<dbReference type="InterPro" id="IPR039420">
    <property type="entry name" value="WalR-like"/>
</dbReference>
<dbReference type="SMART" id="SM00862">
    <property type="entry name" value="Trans_reg_C"/>
    <property type="match status" value="1"/>
</dbReference>
<evidence type="ECO:0000259" key="4">
    <source>
        <dbReference type="PROSITE" id="PS50110"/>
    </source>
</evidence>
<dbReference type="PANTHER" id="PTHR48111:SF50">
    <property type="entry name" value="KDP OPERON TRANSCRIPTIONAL REGULATORY PROTEIN KDPE"/>
    <property type="match status" value="1"/>
</dbReference>
<protein>
    <submittedName>
        <fullName evidence="6">DNA-binding response regulator</fullName>
    </submittedName>
</protein>
<dbReference type="Pfam" id="PF00486">
    <property type="entry name" value="Trans_reg_C"/>
    <property type="match status" value="1"/>
</dbReference>
<dbReference type="CDD" id="cd00383">
    <property type="entry name" value="trans_reg_C"/>
    <property type="match status" value="1"/>
</dbReference>
<evidence type="ECO:0000256" key="1">
    <source>
        <dbReference type="ARBA" id="ARBA00023125"/>
    </source>
</evidence>
<keyword evidence="1 3" id="KW-0238">DNA-binding</keyword>
<evidence type="ECO:0000256" key="2">
    <source>
        <dbReference type="PROSITE-ProRule" id="PRU00169"/>
    </source>
</evidence>
<evidence type="ECO:0000259" key="5">
    <source>
        <dbReference type="PROSITE" id="PS51755"/>
    </source>
</evidence>
<reference evidence="7" key="1">
    <citation type="journal article" date="2019" name="Int. J. Syst. Evol. Microbiol.">
        <title>The Global Catalogue of Microorganisms (GCM) 10K type strain sequencing project: providing services to taxonomists for standard genome sequencing and annotation.</title>
        <authorList>
            <consortium name="The Broad Institute Genomics Platform"/>
            <consortium name="The Broad Institute Genome Sequencing Center for Infectious Disease"/>
            <person name="Wu L."/>
            <person name="Ma J."/>
        </authorList>
    </citation>
    <scope>NUCLEOTIDE SEQUENCE [LARGE SCALE GENOMIC DNA]</scope>
    <source>
        <strain evidence="7">KCTC 32998</strain>
    </source>
</reference>
<evidence type="ECO:0000313" key="7">
    <source>
        <dbReference type="Proteomes" id="UP000646745"/>
    </source>
</evidence>
<dbReference type="Gene3D" id="6.10.250.690">
    <property type="match status" value="1"/>
</dbReference>
<feature type="domain" description="OmpR/PhoB-type" evidence="5">
    <location>
        <begin position="141"/>
        <end position="240"/>
    </location>
</feature>
<evidence type="ECO:0000256" key="3">
    <source>
        <dbReference type="PROSITE-ProRule" id="PRU01091"/>
    </source>
</evidence>
<keyword evidence="2" id="KW-0597">Phosphoprotein</keyword>
<name>A0ABQ3EHC0_9GAMM</name>